<dbReference type="GO" id="GO:0004144">
    <property type="term" value="F:diacylglycerol O-acyltransferase activity"/>
    <property type="evidence" value="ECO:0007669"/>
    <property type="project" value="UniProtKB-EC"/>
</dbReference>
<evidence type="ECO:0000256" key="2">
    <source>
        <dbReference type="ARBA" id="ARBA00005189"/>
    </source>
</evidence>
<accession>A0AAE9Y6H3</accession>
<evidence type="ECO:0000256" key="1">
    <source>
        <dbReference type="ARBA" id="ARBA00004771"/>
    </source>
</evidence>
<dbReference type="RefSeq" id="WP_272737100.1">
    <property type="nucleotide sequence ID" value="NZ_CP116942.1"/>
</dbReference>
<dbReference type="Pfam" id="PF06974">
    <property type="entry name" value="WS_DGAT_C"/>
    <property type="match status" value="1"/>
</dbReference>
<keyword evidence="5" id="KW-0444">Lipid biosynthesis</keyword>
<dbReference type="Proteomes" id="UP001216390">
    <property type="component" value="Chromosome"/>
</dbReference>
<keyword evidence="6" id="KW-0808">Transferase</keyword>
<evidence type="ECO:0000256" key="5">
    <source>
        <dbReference type="ARBA" id="ARBA00022516"/>
    </source>
</evidence>
<dbReference type="GO" id="GO:0071731">
    <property type="term" value="P:response to nitric oxide"/>
    <property type="evidence" value="ECO:0007669"/>
    <property type="project" value="TreeGrafter"/>
</dbReference>
<dbReference type="Gene3D" id="3.30.559.10">
    <property type="entry name" value="Chloramphenicol acetyltransferase-like domain"/>
    <property type="match status" value="1"/>
</dbReference>
<dbReference type="Pfam" id="PF03007">
    <property type="entry name" value="WS_DGAT_cat"/>
    <property type="match status" value="1"/>
</dbReference>
<keyword evidence="14" id="KW-1185">Reference proteome</keyword>
<dbReference type="GO" id="GO:0001666">
    <property type="term" value="P:response to hypoxia"/>
    <property type="evidence" value="ECO:0007669"/>
    <property type="project" value="TreeGrafter"/>
</dbReference>
<dbReference type="AlphaFoldDB" id="A0AAE9Y6H3"/>
<comment type="similarity">
    <text evidence="3">Belongs to the long-chain O-acyltransferase family.</text>
</comment>
<sequence>MGGADAGFLYAETAEQPSTTPFIVELRPAPGPDGVVRPLTVDDLRAHVEARLDVLPSFRWRVERVPFGLHHPVLVDDPDLDLGHHVRHVALDDTSDAGIEAYVAGLATERLDRRHPLWRLVLVDGVHDGRQVLVLLLHHAIIDGTACRTILRRLLTDLDPAEAAAVRAAEPFRPAPVRRWPLLVDGVRALLASLALLPGLLWRARRRAAAADARRAQAPVRVPRQADTPVTRLNDAFSDRRRLARRQVPLAAVRQVKDAAGATVNEVFLAMAAGGLRERLAATGDLPAAPLTVNVPVAAEPPHPPGTPDRQWGNHFSNYLSSLATDVADPVDRLRTIGEVAREGRAQLDVLEPTTVVGLLDQLPGFVAEPGARWLAAQTREHRAEQADHSVLLSNVRGSDERFAFTGPHGRVEVPRLTVFGITFAGTGLTLVAWTYGDAVELSALSHAEAEPDPAAVLAGMEAALVELGAALGVEVAEGVGA</sequence>
<evidence type="ECO:0000313" key="14">
    <source>
        <dbReference type="Proteomes" id="UP001216390"/>
    </source>
</evidence>
<dbReference type="GO" id="GO:0006071">
    <property type="term" value="P:glycerol metabolic process"/>
    <property type="evidence" value="ECO:0007669"/>
    <property type="project" value="UniProtKB-KW"/>
</dbReference>
<evidence type="ECO:0000256" key="7">
    <source>
        <dbReference type="ARBA" id="ARBA00022798"/>
    </source>
</evidence>
<dbReference type="KEGG" id="ima:PO878_02445"/>
<dbReference type="InterPro" id="IPR045034">
    <property type="entry name" value="O-acyltransferase_WSD1-like"/>
</dbReference>
<keyword evidence="8" id="KW-0443">Lipid metabolism</keyword>
<evidence type="ECO:0000256" key="3">
    <source>
        <dbReference type="ARBA" id="ARBA00009587"/>
    </source>
</evidence>
<evidence type="ECO:0000256" key="6">
    <source>
        <dbReference type="ARBA" id="ARBA00022679"/>
    </source>
</evidence>
<evidence type="ECO:0000256" key="10">
    <source>
        <dbReference type="ARBA" id="ARBA00048109"/>
    </source>
</evidence>
<dbReference type="GO" id="GO:0051701">
    <property type="term" value="P:biological process involved in interaction with host"/>
    <property type="evidence" value="ECO:0007669"/>
    <property type="project" value="TreeGrafter"/>
</dbReference>
<dbReference type="EMBL" id="CP116942">
    <property type="protein sequence ID" value="WCO67579.1"/>
    <property type="molecule type" value="Genomic_DNA"/>
</dbReference>
<dbReference type="InterPro" id="IPR023213">
    <property type="entry name" value="CAT-like_dom_sf"/>
</dbReference>
<feature type="domain" description="O-acyltransferase WSD1-like N-terminal" evidence="11">
    <location>
        <begin position="1"/>
        <end position="267"/>
    </location>
</feature>
<reference evidence="13" key="1">
    <citation type="submission" date="2023-01" db="EMBL/GenBank/DDBJ databases">
        <title>The diversity of Class Acidimicrobiia in South China Sea sediment environments and the proposal of Iamia marina sp. nov., a novel species of the genus Iamia.</title>
        <authorList>
            <person name="He Y."/>
            <person name="Tian X."/>
        </authorList>
    </citation>
    <scope>NUCLEOTIDE SEQUENCE</scope>
    <source>
        <strain evidence="13">DSM 19957</strain>
    </source>
</reference>
<evidence type="ECO:0000256" key="8">
    <source>
        <dbReference type="ARBA" id="ARBA00023098"/>
    </source>
</evidence>
<keyword evidence="7" id="KW-0319">Glycerol metabolism</keyword>
<feature type="domain" description="O-acyltransferase WSD1 C-terminal" evidence="12">
    <location>
        <begin position="312"/>
        <end position="468"/>
    </location>
</feature>
<dbReference type="EC" id="2.3.1.20" evidence="4"/>
<evidence type="ECO:0000259" key="11">
    <source>
        <dbReference type="Pfam" id="PF03007"/>
    </source>
</evidence>
<evidence type="ECO:0000313" key="13">
    <source>
        <dbReference type="EMBL" id="WCO67579.1"/>
    </source>
</evidence>
<dbReference type="InterPro" id="IPR004255">
    <property type="entry name" value="O-acyltransferase_WSD1_N"/>
</dbReference>
<dbReference type="PANTHER" id="PTHR31650">
    <property type="entry name" value="O-ACYLTRANSFERASE (WSD1-LIKE) FAMILY PROTEIN"/>
    <property type="match status" value="1"/>
</dbReference>
<keyword evidence="9" id="KW-0012">Acyltransferase</keyword>
<comment type="catalytic activity">
    <reaction evidence="10">
        <text>an acyl-CoA + a 1,2-diacyl-sn-glycerol = a triacyl-sn-glycerol + CoA</text>
        <dbReference type="Rhea" id="RHEA:10868"/>
        <dbReference type="ChEBI" id="CHEBI:17815"/>
        <dbReference type="ChEBI" id="CHEBI:57287"/>
        <dbReference type="ChEBI" id="CHEBI:58342"/>
        <dbReference type="ChEBI" id="CHEBI:64615"/>
        <dbReference type="EC" id="2.3.1.20"/>
    </reaction>
</comment>
<proteinExistence type="inferred from homology"/>
<evidence type="ECO:0000256" key="4">
    <source>
        <dbReference type="ARBA" id="ARBA00013244"/>
    </source>
</evidence>
<comment type="pathway">
    <text evidence="2">Lipid metabolism.</text>
</comment>
<comment type="pathway">
    <text evidence="1">Glycerolipid metabolism; triacylglycerol biosynthesis.</text>
</comment>
<evidence type="ECO:0000259" key="12">
    <source>
        <dbReference type="Pfam" id="PF06974"/>
    </source>
</evidence>
<organism evidence="13 14">
    <name type="scientific">Iamia majanohamensis</name>
    <dbReference type="NCBI Taxonomy" id="467976"/>
    <lineage>
        <taxon>Bacteria</taxon>
        <taxon>Bacillati</taxon>
        <taxon>Actinomycetota</taxon>
        <taxon>Acidimicrobiia</taxon>
        <taxon>Acidimicrobiales</taxon>
        <taxon>Iamiaceae</taxon>
        <taxon>Iamia</taxon>
    </lineage>
</organism>
<dbReference type="GO" id="GO:0019432">
    <property type="term" value="P:triglyceride biosynthetic process"/>
    <property type="evidence" value="ECO:0007669"/>
    <property type="project" value="TreeGrafter"/>
</dbReference>
<gene>
    <name evidence="13" type="ORF">PO878_02445</name>
</gene>
<name>A0AAE9Y6H3_9ACTN</name>
<dbReference type="SUPFAM" id="SSF52777">
    <property type="entry name" value="CoA-dependent acyltransferases"/>
    <property type="match status" value="1"/>
</dbReference>
<dbReference type="GO" id="GO:0005886">
    <property type="term" value="C:plasma membrane"/>
    <property type="evidence" value="ECO:0007669"/>
    <property type="project" value="TreeGrafter"/>
</dbReference>
<dbReference type="PANTHER" id="PTHR31650:SF1">
    <property type="entry name" value="WAX ESTER SYNTHASE_DIACYLGLYCEROL ACYLTRANSFERASE 4-RELATED"/>
    <property type="match status" value="1"/>
</dbReference>
<protein>
    <recommendedName>
        <fullName evidence="4">diacylglycerol O-acyltransferase</fullName>
        <ecNumber evidence="4">2.3.1.20</ecNumber>
    </recommendedName>
</protein>
<evidence type="ECO:0000256" key="9">
    <source>
        <dbReference type="ARBA" id="ARBA00023315"/>
    </source>
</evidence>
<dbReference type="InterPro" id="IPR009721">
    <property type="entry name" value="O-acyltransferase_WSD1_C"/>
</dbReference>